<feature type="compositionally biased region" description="Polar residues" evidence="6">
    <location>
        <begin position="1"/>
        <end position="18"/>
    </location>
</feature>
<dbReference type="UniPathway" id="UPA00238"/>
<dbReference type="InterPro" id="IPR013189">
    <property type="entry name" value="Glyco_hydro_32_C"/>
</dbReference>
<dbReference type="RefSeq" id="WP_124939933.1">
    <property type="nucleotide sequence ID" value="NZ_CP033577.1"/>
</dbReference>
<dbReference type="NCBIfam" id="TIGR01322">
    <property type="entry name" value="scrB_fam"/>
    <property type="match status" value="1"/>
</dbReference>
<reference evidence="9 10" key="1">
    <citation type="submission" date="2018-11" db="EMBL/GenBank/DDBJ databases">
        <title>Complete Genome Sequence of Vbrio mediterranei 117-T6: a Potential Pathogen Bacteria Isolated from the Conchocelis of Pyropia.</title>
        <authorList>
            <person name="Liu Q."/>
        </authorList>
    </citation>
    <scope>NUCLEOTIDE SEQUENCE [LARGE SCALE GENOMIC DNA]</scope>
    <source>
        <strain evidence="9 10">117-T6</strain>
    </source>
</reference>
<feature type="region of interest" description="Disordered" evidence="6">
    <location>
        <begin position="1"/>
        <end position="23"/>
    </location>
</feature>
<gene>
    <name evidence="9" type="ORF">ECB94_02810</name>
</gene>
<dbReference type="GO" id="GO:0004564">
    <property type="term" value="F:beta-fructofuranosidase activity"/>
    <property type="evidence" value="ECO:0007669"/>
    <property type="project" value="UniProtKB-EC"/>
</dbReference>
<dbReference type="InterPro" id="IPR013148">
    <property type="entry name" value="Glyco_hydro_32_N"/>
</dbReference>
<dbReference type="InterPro" id="IPR023296">
    <property type="entry name" value="Glyco_hydro_beta-prop_sf"/>
</dbReference>
<evidence type="ECO:0000259" key="7">
    <source>
        <dbReference type="Pfam" id="PF00251"/>
    </source>
</evidence>
<name>A0A3G4V717_9VIBR</name>
<evidence type="ECO:0000256" key="2">
    <source>
        <dbReference type="ARBA" id="ARBA00022801"/>
    </source>
</evidence>
<dbReference type="InterPro" id="IPR051214">
    <property type="entry name" value="GH32_Enzymes"/>
</dbReference>
<dbReference type="PANTHER" id="PTHR43101:SF1">
    <property type="entry name" value="BETA-FRUCTOSIDASE"/>
    <property type="match status" value="1"/>
</dbReference>
<evidence type="ECO:0000256" key="4">
    <source>
        <dbReference type="RuleBase" id="RU362110"/>
    </source>
</evidence>
<dbReference type="SUPFAM" id="SSF75005">
    <property type="entry name" value="Arabinanase/levansucrase/invertase"/>
    <property type="match status" value="1"/>
</dbReference>
<dbReference type="CDD" id="cd18623">
    <property type="entry name" value="GH32_ScrB-like"/>
    <property type="match status" value="1"/>
</dbReference>
<evidence type="ECO:0000313" key="10">
    <source>
        <dbReference type="Proteomes" id="UP000279760"/>
    </source>
</evidence>
<comment type="function">
    <text evidence="5">Enables the bacterium to metabolize sucrose as a sole carbon source.</text>
</comment>
<dbReference type="Pfam" id="PF08244">
    <property type="entry name" value="Glyco_hydro_32C"/>
    <property type="match status" value="1"/>
</dbReference>
<dbReference type="Gene3D" id="2.115.10.20">
    <property type="entry name" value="Glycosyl hydrolase domain, family 43"/>
    <property type="match status" value="1"/>
</dbReference>
<comment type="pathway">
    <text evidence="5">Glycan biosynthesis; sucrose metabolism.</text>
</comment>
<dbReference type="PANTHER" id="PTHR43101">
    <property type="entry name" value="BETA-FRUCTOSIDASE"/>
    <property type="match status" value="1"/>
</dbReference>
<dbReference type="SMART" id="SM00640">
    <property type="entry name" value="Glyco_32"/>
    <property type="match status" value="1"/>
</dbReference>
<dbReference type="Pfam" id="PF00251">
    <property type="entry name" value="Glyco_hydro_32N"/>
    <property type="match status" value="1"/>
</dbReference>
<evidence type="ECO:0000256" key="5">
    <source>
        <dbReference type="RuleBase" id="RU365015"/>
    </source>
</evidence>
<comment type="catalytic activity">
    <reaction evidence="4">
        <text>Hydrolysis of terminal non-reducing beta-D-fructofuranoside residues in beta-D-fructofuranosides.</text>
        <dbReference type="EC" id="3.2.1.26"/>
    </reaction>
</comment>
<dbReference type="Gene3D" id="2.60.120.560">
    <property type="entry name" value="Exo-inulinase, domain 1"/>
    <property type="match status" value="1"/>
</dbReference>
<evidence type="ECO:0000256" key="1">
    <source>
        <dbReference type="ARBA" id="ARBA00009902"/>
    </source>
</evidence>
<dbReference type="GO" id="GO:0005985">
    <property type="term" value="P:sucrose metabolic process"/>
    <property type="evidence" value="ECO:0007669"/>
    <property type="project" value="UniProtKB-UniPathway"/>
</dbReference>
<protein>
    <recommendedName>
        <fullName evidence="4">Sucrose-6-phosphate hydrolase</fullName>
        <ecNumber evidence="4">3.2.1.26</ecNumber>
    </recommendedName>
    <alternativeName>
        <fullName evidence="5">Invertase</fullName>
    </alternativeName>
</protein>
<sequence>MTSTELCSQSESSVSHQPNTDHLRPRFHLTAPYGLINDPNGFIEYDGQYHLFFQWNPHACEHGAKYWGHSTSQDLVNWTLQGQALVPDESYDRHGCYSGSAFVLDDRLHLFYTGNVKTDDGVRLTTQCLAKSIDSHNIHFEKIGPVIPKQPEGYTAHFRDPKIWQHDGTWYCVLGAQTNDELGQVLLFSSKDASNWTFLGPIAGNQINGLHDFGYMFECPDLFHLDNTDILIGCPQGINPNGLSFQNRHNNGYFVGKMDYLNTCYTHGNFEPLDHGFEFYAPQTTESTDGRRLMSAWVGIPEEDEQPSITNDWIHALSLVRELSVVDGKMYQQPAREHESLRGAMSSFEEVQLTNQNHLSLDSNHCFELNLDIEHITDDVTIKIADEGDRWLALNYQAETGVVTLDRSNSDYLPGKRQCKVDSEQSLNLQIFFDQSIVEVFINHGEAVFTSRVFPQAEQSKITLETGKSCIIKRFIKYDY</sequence>
<keyword evidence="5" id="KW-0963">Cytoplasm</keyword>
<feature type="domain" description="Glycosyl hydrolase family 32 N-terminal" evidence="7">
    <location>
        <begin position="28"/>
        <end position="334"/>
    </location>
</feature>
<evidence type="ECO:0000256" key="3">
    <source>
        <dbReference type="ARBA" id="ARBA00023295"/>
    </source>
</evidence>
<keyword evidence="2 4" id="KW-0378">Hydrolase</keyword>
<comment type="similarity">
    <text evidence="1 4">Belongs to the glycosyl hydrolase 32 family.</text>
</comment>
<evidence type="ECO:0000259" key="8">
    <source>
        <dbReference type="Pfam" id="PF08244"/>
    </source>
</evidence>
<proteinExistence type="inferred from homology"/>
<organism evidence="9 10">
    <name type="scientific">Vibrio mediterranei</name>
    <dbReference type="NCBI Taxonomy" id="689"/>
    <lineage>
        <taxon>Bacteria</taxon>
        <taxon>Pseudomonadati</taxon>
        <taxon>Pseudomonadota</taxon>
        <taxon>Gammaproteobacteria</taxon>
        <taxon>Vibrionales</taxon>
        <taxon>Vibrionaceae</taxon>
        <taxon>Vibrio</taxon>
    </lineage>
</organism>
<evidence type="ECO:0000313" key="9">
    <source>
        <dbReference type="EMBL" id="AYV20295.1"/>
    </source>
</evidence>
<evidence type="ECO:0000256" key="6">
    <source>
        <dbReference type="SAM" id="MobiDB-lite"/>
    </source>
</evidence>
<dbReference type="AlphaFoldDB" id="A0A3G4V717"/>
<dbReference type="GO" id="GO:0005737">
    <property type="term" value="C:cytoplasm"/>
    <property type="evidence" value="ECO:0007669"/>
    <property type="project" value="UniProtKB-SubCell"/>
</dbReference>
<keyword evidence="5" id="KW-0119">Carbohydrate metabolism</keyword>
<dbReference type="InterPro" id="IPR001362">
    <property type="entry name" value="Glyco_hydro_32"/>
</dbReference>
<dbReference type="EMBL" id="CP033577">
    <property type="protein sequence ID" value="AYV20295.1"/>
    <property type="molecule type" value="Genomic_DNA"/>
</dbReference>
<dbReference type="SUPFAM" id="SSF49899">
    <property type="entry name" value="Concanavalin A-like lectins/glucanases"/>
    <property type="match status" value="1"/>
</dbReference>
<dbReference type="EC" id="3.2.1.26" evidence="4"/>
<feature type="domain" description="Glycosyl hydrolase family 32 C-terminal" evidence="8">
    <location>
        <begin position="338"/>
        <end position="465"/>
    </location>
</feature>
<dbReference type="InterPro" id="IPR006232">
    <property type="entry name" value="Suc6P_hydrolase"/>
</dbReference>
<dbReference type="Proteomes" id="UP000279760">
    <property type="component" value="Chromosome 1"/>
</dbReference>
<dbReference type="InterPro" id="IPR013320">
    <property type="entry name" value="ConA-like_dom_sf"/>
</dbReference>
<keyword evidence="3 4" id="KW-0326">Glycosidase</keyword>
<comment type="subcellular location">
    <subcellularLocation>
        <location evidence="5">Cytoplasm</location>
    </subcellularLocation>
</comment>
<accession>A0A3G4V717</accession>